<keyword evidence="1" id="KW-0472">Membrane</keyword>
<proteinExistence type="predicted"/>
<evidence type="ECO:0000313" key="2">
    <source>
        <dbReference type="EMBL" id="DAF85331.1"/>
    </source>
</evidence>
<evidence type="ECO:0000256" key="1">
    <source>
        <dbReference type="SAM" id="Phobius"/>
    </source>
</evidence>
<protein>
    <submittedName>
        <fullName evidence="2">Uncharacterized protein</fullName>
    </submittedName>
</protein>
<sequence>MVVVEKLRRSNLHKLLLLVLKYIPMVIALCYMLNTMFYIEPLSNIAGVSLLTWIFLYLASVVFEFCSYHRMFLWYILIDDILNIVDYYWNIPISTDNLIRIHNILAGITLFIVLILYVKSNKVIIRKNNK</sequence>
<accession>A0A8S5TT15</accession>
<reference evidence="2" key="1">
    <citation type="journal article" date="2021" name="Proc. Natl. Acad. Sci. U.S.A.">
        <title>A Catalog of Tens of Thousands of Viruses from Human Metagenomes Reveals Hidden Associations with Chronic Diseases.</title>
        <authorList>
            <person name="Tisza M.J."/>
            <person name="Buck C.B."/>
        </authorList>
    </citation>
    <scope>NUCLEOTIDE SEQUENCE</scope>
    <source>
        <strain evidence="2">Ct3KQ27</strain>
    </source>
</reference>
<feature type="transmembrane region" description="Helical" evidence="1">
    <location>
        <begin position="15"/>
        <end position="39"/>
    </location>
</feature>
<feature type="transmembrane region" description="Helical" evidence="1">
    <location>
        <begin position="101"/>
        <end position="118"/>
    </location>
</feature>
<dbReference type="EMBL" id="BK015923">
    <property type="protein sequence ID" value="DAF85331.1"/>
    <property type="molecule type" value="Genomic_DNA"/>
</dbReference>
<keyword evidence="1" id="KW-1133">Transmembrane helix</keyword>
<organism evidence="2">
    <name type="scientific">CrAss-like virus sp. ct3KQ27</name>
    <dbReference type="NCBI Taxonomy" id="2825834"/>
    <lineage>
        <taxon>Viruses</taxon>
        <taxon>Duplodnaviria</taxon>
        <taxon>Heunggongvirae</taxon>
        <taxon>Uroviricota</taxon>
        <taxon>Caudoviricetes</taxon>
        <taxon>Crassvirales</taxon>
    </lineage>
</organism>
<keyword evidence="1" id="KW-0812">Transmembrane</keyword>
<feature type="transmembrane region" description="Helical" evidence="1">
    <location>
        <begin position="72"/>
        <end position="89"/>
    </location>
</feature>
<name>A0A8S5TT15_9CAUD</name>
<feature type="transmembrane region" description="Helical" evidence="1">
    <location>
        <begin position="45"/>
        <end position="65"/>
    </location>
</feature>